<organism evidence="2 3">
    <name type="scientific">Streptomyces violaceusniger (strain Tu 4113)</name>
    <dbReference type="NCBI Taxonomy" id="653045"/>
    <lineage>
        <taxon>Bacteria</taxon>
        <taxon>Bacillati</taxon>
        <taxon>Actinomycetota</taxon>
        <taxon>Actinomycetes</taxon>
        <taxon>Kitasatosporales</taxon>
        <taxon>Streptomycetaceae</taxon>
        <taxon>Streptomyces</taxon>
        <taxon>Streptomyces violaceusniger group</taxon>
    </lineage>
</organism>
<dbReference type="eggNOG" id="ENOG5030SRQ">
    <property type="taxonomic scope" value="Bacteria"/>
</dbReference>
<dbReference type="KEGG" id="svl:Strvi_0233"/>
<evidence type="ECO:0000259" key="1">
    <source>
        <dbReference type="Pfam" id="PF03756"/>
    </source>
</evidence>
<dbReference type="RefSeq" id="WP_014043941.1">
    <property type="nucleotide sequence ID" value="NC_015952.1"/>
</dbReference>
<name>G2PHK3_STRV4</name>
<accession>G2PHK3</accession>
<dbReference type="SUPFAM" id="SSF54637">
    <property type="entry name" value="Thioesterase/thiol ester dehydrase-isomerase"/>
    <property type="match status" value="1"/>
</dbReference>
<proteinExistence type="predicted"/>
<geneLocation type="plasmid" evidence="2 3">
    <name>pSTRVI02</name>
</geneLocation>
<keyword evidence="2" id="KW-0614">Plasmid</keyword>
<dbReference type="Pfam" id="PF03756">
    <property type="entry name" value="AfsA"/>
    <property type="match status" value="1"/>
</dbReference>
<reference evidence="2" key="1">
    <citation type="submission" date="2011-08" db="EMBL/GenBank/DDBJ databases">
        <title>Complete sequence of plasmid 2 of Streptomyces violaceusniger Tu 4113.</title>
        <authorList>
            <consortium name="US DOE Joint Genome Institute"/>
            <person name="Lucas S."/>
            <person name="Han J."/>
            <person name="Lapidus A."/>
            <person name="Cheng J.-F."/>
            <person name="Goodwin L."/>
            <person name="Pitluck S."/>
            <person name="Peters L."/>
            <person name="Ivanova N."/>
            <person name="Daligault H."/>
            <person name="Detter J.C."/>
            <person name="Han C."/>
            <person name="Tapia R."/>
            <person name="Land M."/>
            <person name="Hauser L."/>
            <person name="Kyrpides N."/>
            <person name="Ivanova N."/>
            <person name="Pagani I."/>
            <person name="Hagen A."/>
            <person name="Katz L."/>
            <person name="Fiedler H.-P."/>
            <person name="Keasling J."/>
            <person name="Fortman J."/>
            <person name="Woyke T."/>
        </authorList>
    </citation>
    <scope>NUCLEOTIDE SEQUENCE [LARGE SCALE GENOMIC DNA]</scope>
    <source>
        <strain evidence="2">Tu 4113</strain>
        <plasmid evidence="2">pSTRVI02</plasmid>
    </source>
</reference>
<dbReference type="InterPro" id="IPR005509">
    <property type="entry name" value="AfsA_hotdog_dom"/>
</dbReference>
<dbReference type="HOGENOM" id="CLU_1124055_0_0_11"/>
<dbReference type="InterPro" id="IPR029069">
    <property type="entry name" value="HotDog_dom_sf"/>
</dbReference>
<sequence>MPSDPQSLWLIGESFHRATVHPQFVTQDQLLTRLRTEQPPVPLIVRPGLGIDPVSWHDLRMILGKEIDVTFEGEPPLAVPRRHVLKHCVDNVVIGDAAVDGNAFRAQLVVPNDTEMLRDHSADQQHVPGLLLIEAATQIVTWAAAQLTEPLPGQPPRYAVMHACDFDFRRFVFPLPATLTGTLEIDGEPQKERIPLRSTVTVTQNGRVCSRLGLRLHAFDRTCIFAVEHSQALATLADASGIPGESA</sequence>
<protein>
    <recommendedName>
        <fullName evidence="1">A-factor biosynthesis hotdog domain-containing protein</fullName>
    </recommendedName>
</protein>
<keyword evidence="3" id="KW-1185">Reference proteome</keyword>
<dbReference type="Proteomes" id="UP000008703">
    <property type="component" value="Plasmid pSTRVI02"/>
</dbReference>
<feature type="domain" description="A-factor biosynthesis hotdog" evidence="1">
    <location>
        <begin position="86"/>
        <end position="212"/>
    </location>
</feature>
<dbReference type="EMBL" id="CP002996">
    <property type="protein sequence ID" value="AEM89006.1"/>
    <property type="molecule type" value="Genomic_DNA"/>
</dbReference>
<dbReference type="AlphaFoldDB" id="G2PHK3"/>
<dbReference type="Gene3D" id="3.10.129.10">
    <property type="entry name" value="Hotdog Thioesterase"/>
    <property type="match status" value="1"/>
</dbReference>
<gene>
    <name evidence="2" type="ORF">Strvi_0233</name>
</gene>
<evidence type="ECO:0000313" key="3">
    <source>
        <dbReference type="Proteomes" id="UP000008703"/>
    </source>
</evidence>
<evidence type="ECO:0000313" key="2">
    <source>
        <dbReference type="EMBL" id="AEM89006.1"/>
    </source>
</evidence>